<comment type="caution">
    <text evidence="2">The sequence shown here is derived from an EMBL/GenBank/DDBJ whole genome shotgun (WGS) entry which is preliminary data.</text>
</comment>
<dbReference type="InterPro" id="IPR017853">
    <property type="entry name" value="GH"/>
</dbReference>
<sequence>MTDPSSLPTSGADRSTALSRPAPQLDSGPWLGANYWSRHGSLFMWRDYDDAVVREELQTLREHGANVTRSFLFWPDFHPEPDRIDEGFVERYRRFLRTSAEVGLPTIPTFLVGHMSGEDWDVPWREGRNLYTDGFMLGQQAFFIREIVHRIGAEPAVAGWLISNEFPIFAGPATPDEVRAWGLICTHAVRAGGSRLPVSLGDGAWTMETTGKDNGFRLRRQQDLVDFVGPHAYPMGDDQVRVHTAAAWACEMSHFGKPVVMEEFGVSAALCSERNAAHFYRQVLHHTLLAGATGWLAWNNTDFALESVDPYRHRPFELGFGITRSDGTPKPALTEIGAFRRILDEIDFENCTRADTDTSILIPSHLEEHPRVAVAERTAIAAVSHHAYLAAKAADLAPGLTRELDAPHRTALVLVPSNKLLTAPTFDLLLDWAREGSHVYLSWFAGASGSHRGAWWPPIERLIGASHTLRYGLNEPVDPVVTWEFTEPLGDLKAGDELSFPVSGPPDAQAMLPLDADSADCVVLACDGRGRPALVRRDHGKGAVYLATYPVEFFGSVTPDAHRDDQVHRLYRALALRAGVRPLVTVDDPRVHVDGLVHASGQRYVWLVNVSGDTVTTHAEPGDAAVRLTDALDGRDLTEQIRLEPFGAVVARAVAR</sequence>
<reference evidence="2 3" key="1">
    <citation type="submission" date="2020-07" db="EMBL/GenBank/DDBJ databases">
        <title>Streptomyces isolated from Indian soil.</title>
        <authorList>
            <person name="Mandal S."/>
            <person name="Maiti P.K."/>
        </authorList>
    </citation>
    <scope>NUCLEOTIDE SEQUENCE [LARGE SCALE GENOMIC DNA]</scope>
    <source>
        <strain evidence="2 3">PSKA28</strain>
    </source>
</reference>
<dbReference type="InterPro" id="IPR029062">
    <property type="entry name" value="Class_I_gatase-like"/>
</dbReference>
<dbReference type="Gene3D" id="3.40.50.880">
    <property type="match status" value="1"/>
</dbReference>
<dbReference type="RefSeq" id="WP_181656573.1">
    <property type="nucleotide sequence ID" value="NZ_JACEHE010000003.1"/>
</dbReference>
<evidence type="ECO:0000313" key="3">
    <source>
        <dbReference type="Proteomes" id="UP000545761"/>
    </source>
</evidence>
<organism evidence="2 3">
    <name type="scientific">Streptomyces himalayensis subsp. himalayensis</name>
    <dbReference type="NCBI Taxonomy" id="2756131"/>
    <lineage>
        <taxon>Bacteria</taxon>
        <taxon>Bacillati</taxon>
        <taxon>Actinomycetota</taxon>
        <taxon>Actinomycetes</taxon>
        <taxon>Kitasatosporales</taxon>
        <taxon>Streptomycetaceae</taxon>
        <taxon>Streptomyces</taxon>
        <taxon>Streptomyces himalayensis</taxon>
    </lineage>
</organism>
<evidence type="ECO:0000313" key="2">
    <source>
        <dbReference type="EMBL" id="MBA2945642.1"/>
    </source>
</evidence>
<dbReference type="Proteomes" id="UP000545761">
    <property type="component" value="Unassembled WGS sequence"/>
</dbReference>
<dbReference type="EMBL" id="JACEHE010000003">
    <property type="protein sequence ID" value="MBA2945642.1"/>
    <property type="molecule type" value="Genomic_DNA"/>
</dbReference>
<dbReference type="Gene3D" id="3.20.20.80">
    <property type="entry name" value="Glycosidases"/>
    <property type="match status" value="1"/>
</dbReference>
<accession>A0A7W0DIC7</accession>
<evidence type="ECO:0000256" key="1">
    <source>
        <dbReference type="SAM" id="MobiDB-lite"/>
    </source>
</evidence>
<proteinExistence type="predicted"/>
<gene>
    <name evidence="2" type="ORF">H1D24_07380</name>
</gene>
<dbReference type="AlphaFoldDB" id="A0A7W0DIC7"/>
<feature type="region of interest" description="Disordered" evidence="1">
    <location>
        <begin position="1"/>
        <end position="23"/>
    </location>
</feature>
<dbReference type="SUPFAM" id="SSF51445">
    <property type="entry name" value="(Trans)glycosidases"/>
    <property type="match status" value="1"/>
</dbReference>
<protein>
    <submittedName>
        <fullName evidence="2">Beta-mannosidase</fullName>
    </submittedName>
</protein>
<feature type="compositionally biased region" description="Polar residues" evidence="1">
    <location>
        <begin position="1"/>
        <end position="18"/>
    </location>
</feature>
<name>A0A7W0DIC7_9ACTN</name>